<feature type="region of interest" description="Disordered" evidence="1">
    <location>
        <begin position="1"/>
        <end position="87"/>
    </location>
</feature>
<keyword evidence="2" id="KW-0560">Oxidoreductase</keyword>
<feature type="compositionally biased region" description="Basic residues" evidence="1">
    <location>
        <begin position="73"/>
        <end position="85"/>
    </location>
</feature>
<feature type="compositionally biased region" description="Basic and acidic residues" evidence="1">
    <location>
        <begin position="152"/>
        <end position="167"/>
    </location>
</feature>
<feature type="region of interest" description="Disordered" evidence="1">
    <location>
        <begin position="101"/>
        <end position="167"/>
    </location>
</feature>
<evidence type="ECO:0000256" key="1">
    <source>
        <dbReference type="SAM" id="MobiDB-lite"/>
    </source>
</evidence>
<name>A0A6J4TZM4_9BACT</name>
<protein>
    <submittedName>
        <fullName evidence="2">NADH-ubiquinone oxidoreductase chain I</fullName>
        <ecNumber evidence="2">1.6.5.3</ecNumber>
    </submittedName>
</protein>
<accession>A0A6J4TZM4</accession>
<feature type="non-terminal residue" evidence="2">
    <location>
        <position position="167"/>
    </location>
</feature>
<dbReference type="EMBL" id="CADCWF010000015">
    <property type="protein sequence ID" value="CAA9536560.1"/>
    <property type="molecule type" value="Genomic_DNA"/>
</dbReference>
<sequence>VRRGQGLRRHHQAPGQAQHHHRVPGGEAPDGASLSRPALPPDRPRHGRGALRRLRPLCSHLPDLLPGDARHPVGGRRPRTRRVHPPLRPLHVLRSLLAGLPGRCDHDERGVRARDPQPRRPDLHQDGAVGDRPPDPLLVGGRHGSLRWWPPRLERQRGEPHPPRRSL</sequence>
<dbReference type="AlphaFoldDB" id="A0A6J4TZM4"/>
<proteinExistence type="predicted"/>
<gene>
    <name evidence="2" type="ORF">AVDCRST_MAG59-384</name>
</gene>
<keyword evidence="2" id="KW-0830">Ubiquinone</keyword>
<feature type="compositionally biased region" description="Basic and acidic residues" evidence="1">
    <location>
        <begin position="103"/>
        <end position="125"/>
    </location>
</feature>
<feature type="compositionally biased region" description="Basic residues" evidence="1">
    <location>
        <begin position="45"/>
        <end position="55"/>
    </location>
</feature>
<evidence type="ECO:0000313" key="2">
    <source>
        <dbReference type="EMBL" id="CAA9536560.1"/>
    </source>
</evidence>
<feature type="compositionally biased region" description="Basic residues" evidence="1">
    <location>
        <begin position="1"/>
        <end position="23"/>
    </location>
</feature>
<feature type="non-terminal residue" evidence="2">
    <location>
        <position position="1"/>
    </location>
</feature>
<dbReference type="EC" id="1.6.5.3" evidence="2"/>
<organism evidence="2">
    <name type="scientific">uncultured Thermomicrobiales bacterium</name>
    <dbReference type="NCBI Taxonomy" id="1645740"/>
    <lineage>
        <taxon>Bacteria</taxon>
        <taxon>Pseudomonadati</taxon>
        <taxon>Thermomicrobiota</taxon>
        <taxon>Thermomicrobia</taxon>
        <taxon>Thermomicrobiales</taxon>
        <taxon>environmental samples</taxon>
    </lineage>
</organism>
<reference evidence="2" key="1">
    <citation type="submission" date="2020-02" db="EMBL/GenBank/DDBJ databases">
        <authorList>
            <person name="Meier V. D."/>
        </authorList>
    </citation>
    <scope>NUCLEOTIDE SEQUENCE</scope>
    <source>
        <strain evidence="2">AVDCRST_MAG59</strain>
    </source>
</reference>
<dbReference type="GO" id="GO:0016491">
    <property type="term" value="F:oxidoreductase activity"/>
    <property type="evidence" value="ECO:0007669"/>
    <property type="project" value="UniProtKB-KW"/>
</dbReference>